<protein>
    <submittedName>
        <fullName evidence="3">Galactonate dehydratase</fullName>
        <ecNumber evidence="3">4.2.1.6</ecNumber>
    </submittedName>
</protein>
<dbReference type="InterPro" id="IPR029065">
    <property type="entry name" value="Enolase_C-like"/>
</dbReference>
<reference evidence="4" key="1">
    <citation type="journal article" date="2014" name="Stand. Genomic Sci.">
        <title>Genome sequence of the exopolysaccharide-producing Salipiger mucosus type strain (DSM 16094(T)), a moderately halophilic member of the Roseobacter clade.</title>
        <authorList>
            <person name="Riedel T."/>
            <person name="Spring S."/>
            <person name="Fiebig A."/>
            <person name="Petersen J."/>
            <person name="Kyrpides N.C."/>
            <person name="Goker M."/>
            <person name="Klenk H.P."/>
        </authorList>
    </citation>
    <scope>NUCLEOTIDE SEQUENCE [LARGE SCALE GENOMIC DNA]</scope>
    <source>
        <strain evidence="4">DSM 16094</strain>
    </source>
</reference>
<dbReference type="PANTHER" id="PTHR48080:SF2">
    <property type="entry name" value="D-GALACTONATE DEHYDRATASE"/>
    <property type="match status" value="1"/>
</dbReference>
<evidence type="ECO:0000259" key="2">
    <source>
        <dbReference type="SMART" id="SM00922"/>
    </source>
</evidence>
<comment type="caution">
    <text evidence="3">The sequence shown here is derived from an EMBL/GenBank/DDBJ whole genome shotgun (WGS) entry which is preliminary data.</text>
</comment>
<dbReference type="EC" id="4.2.1.6" evidence="3"/>
<name>S9SG32_9RHOB</name>
<keyword evidence="1 3" id="KW-0456">Lyase</keyword>
<accession>S9SG32</accession>
<evidence type="ECO:0000313" key="3">
    <source>
        <dbReference type="EMBL" id="EPX85249.1"/>
    </source>
</evidence>
<dbReference type="eggNOG" id="COG4948">
    <property type="taxonomic scope" value="Bacteria"/>
</dbReference>
<dbReference type="HOGENOM" id="CLU_030273_3_2_5"/>
<proteinExistence type="predicted"/>
<feature type="domain" description="Mandelate racemase/muconate lactonizing enzyme C-terminal" evidence="2">
    <location>
        <begin position="128"/>
        <end position="234"/>
    </location>
</feature>
<dbReference type="SFLD" id="SFLDG00179">
    <property type="entry name" value="mandelate_racemase"/>
    <property type="match status" value="1"/>
</dbReference>
<dbReference type="OrthoDB" id="9802699at2"/>
<evidence type="ECO:0000313" key="4">
    <source>
        <dbReference type="Proteomes" id="UP000015347"/>
    </source>
</evidence>
<dbReference type="EMBL" id="APVH01000009">
    <property type="protein sequence ID" value="EPX85249.1"/>
    <property type="molecule type" value="Genomic_DNA"/>
</dbReference>
<dbReference type="PANTHER" id="PTHR48080">
    <property type="entry name" value="D-GALACTONATE DEHYDRATASE-RELATED"/>
    <property type="match status" value="1"/>
</dbReference>
<sequence>MKIASVTAYPVWIADRNQLLVKVATTCGVTGWGESGLTTRELAVAGAVADLGDWLEGRDPLNPAAIWEAHHRRPGTACDRVGMAMISAIDIALHDIAGKALDQPVHALLGGALRPRVPTFGCVRADDTDRLIALTRGAMAQGWTCLRIGWRTDAPEVFDPHETVGRWPGIFAEARRALGTRVMLGTDLHHRFSVAEAASFLARCPEGTLDFVEEPIRDEAPSAYAALRRMTRVPFAIGEEFTSRWQFKPYVEQGLADFARIDICNIGGFTEAMKVGGWCAAHGIDVMPHNPLGPICTAASIHMAAALPNFSHLECWETPGDDNAARQDSPVFPDRLRLDGAHFPVPTTPGLGITVDEDRLAEQPSFAHCEMPHLRRSDGAFTNW</sequence>
<dbReference type="InterPro" id="IPR013342">
    <property type="entry name" value="Mandelate_racemase_C"/>
</dbReference>
<dbReference type="RefSeq" id="WP_020039817.1">
    <property type="nucleotide sequence ID" value="NZ_KE557273.1"/>
</dbReference>
<dbReference type="Pfam" id="PF02746">
    <property type="entry name" value="MR_MLE_N"/>
    <property type="match status" value="1"/>
</dbReference>
<dbReference type="Gene3D" id="3.30.390.10">
    <property type="entry name" value="Enolase-like, N-terminal domain"/>
    <property type="match status" value="1"/>
</dbReference>
<dbReference type="CDD" id="cd03316">
    <property type="entry name" value="MR_like"/>
    <property type="match status" value="1"/>
</dbReference>
<dbReference type="InterPro" id="IPR013341">
    <property type="entry name" value="Mandelate_racemase_N_dom"/>
</dbReference>
<dbReference type="InterPro" id="IPR029017">
    <property type="entry name" value="Enolase-like_N"/>
</dbReference>
<dbReference type="STRING" id="1123237.Salmuc_02628"/>
<dbReference type="Proteomes" id="UP000015347">
    <property type="component" value="Unassembled WGS sequence"/>
</dbReference>
<dbReference type="InterPro" id="IPR034593">
    <property type="entry name" value="DgoD-like"/>
</dbReference>
<dbReference type="SMART" id="SM00922">
    <property type="entry name" value="MR_MLE"/>
    <property type="match status" value="1"/>
</dbReference>
<dbReference type="AlphaFoldDB" id="S9SG32"/>
<dbReference type="InterPro" id="IPR036849">
    <property type="entry name" value="Enolase-like_C_sf"/>
</dbReference>
<dbReference type="GO" id="GO:0008869">
    <property type="term" value="F:galactonate dehydratase activity"/>
    <property type="evidence" value="ECO:0007669"/>
    <property type="project" value="UniProtKB-EC"/>
</dbReference>
<gene>
    <name evidence="3" type="ORF">Salmuc_02628</name>
</gene>
<dbReference type="SUPFAM" id="SSF54826">
    <property type="entry name" value="Enolase N-terminal domain-like"/>
    <property type="match status" value="1"/>
</dbReference>
<dbReference type="Pfam" id="PF13378">
    <property type="entry name" value="MR_MLE_C"/>
    <property type="match status" value="1"/>
</dbReference>
<dbReference type="Gene3D" id="3.20.20.120">
    <property type="entry name" value="Enolase-like C-terminal domain"/>
    <property type="match status" value="1"/>
</dbReference>
<organism evidence="3 4">
    <name type="scientific">Salipiger mucosus DSM 16094</name>
    <dbReference type="NCBI Taxonomy" id="1123237"/>
    <lineage>
        <taxon>Bacteria</taxon>
        <taxon>Pseudomonadati</taxon>
        <taxon>Pseudomonadota</taxon>
        <taxon>Alphaproteobacteria</taxon>
        <taxon>Rhodobacterales</taxon>
        <taxon>Roseobacteraceae</taxon>
        <taxon>Salipiger</taxon>
    </lineage>
</organism>
<keyword evidence="4" id="KW-1185">Reference proteome</keyword>
<dbReference type="SFLD" id="SFLDS00001">
    <property type="entry name" value="Enolase"/>
    <property type="match status" value="1"/>
</dbReference>
<evidence type="ECO:0000256" key="1">
    <source>
        <dbReference type="ARBA" id="ARBA00023239"/>
    </source>
</evidence>
<dbReference type="SUPFAM" id="SSF51604">
    <property type="entry name" value="Enolase C-terminal domain-like"/>
    <property type="match status" value="1"/>
</dbReference>